<dbReference type="Gene3D" id="3.10.20.310">
    <property type="entry name" value="membrane protein fhac"/>
    <property type="match status" value="3"/>
</dbReference>
<keyword evidence="6" id="KW-0732">Signal</keyword>
<evidence type="ECO:0000256" key="4">
    <source>
        <dbReference type="ARBA" id="ARBA00022452"/>
    </source>
</evidence>
<comment type="subcellular location">
    <subcellularLocation>
        <location evidence="1">Cell outer membrane</location>
    </subcellularLocation>
</comment>
<proteinExistence type="inferred from homology"/>
<dbReference type="InterPro" id="IPR000184">
    <property type="entry name" value="Bac_surfAg_D15"/>
</dbReference>
<evidence type="ECO:0000256" key="9">
    <source>
        <dbReference type="ARBA" id="ARBA00033063"/>
    </source>
</evidence>
<dbReference type="PANTHER" id="PTHR12815:SF47">
    <property type="entry name" value="TRANSLOCATION AND ASSEMBLY MODULE SUBUNIT TAMA"/>
    <property type="match status" value="1"/>
</dbReference>
<keyword evidence="5" id="KW-0812">Transmembrane</keyword>
<feature type="domain" description="Bacterial surface antigen (D15)" evidence="11">
    <location>
        <begin position="327"/>
        <end position="605"/>
    </location>
</feature>
<evidence type="ECO:0000256" key="3">
    <source>
        <dbReference type="ARBA" id="ARBA00015419"/>
    </source>
</evidence>
<dbReference type="Gene3D" id="2.40.160.50">
    <property type="entry name" value="membrane protein fhac: a member of the omp85/tpsb transporter family"/>
    <property type="match status" value="1"/>
</dbReference>
<dbReference type="PANTHER" id="PTHR12815">
    <property type="entry name" value="SORTING AND ASSEMBLY MACHINERY SAMM50 PROTEIN FAMILY MEMBER"/>
    <property type="match status" value="1"/>
</dbReference>
<reference evidence="13 14" key="1">
    <citation type="submission" date="2019-04" db="EMBL/GenBank/DDBJ databases">
        <title>Complete genome sequencing of Piscirickettsia salmonis strain Psal-009.</title>
        <authorList>
            <person name="Schober I."/>
            <person name="Bunk B."/>
            <person name="Sproer C."/>
            <person name="Carril G.P."/>
            <person name="Riedel T."/>
            <person name="Flores-Herrera P.A."/>
            <person name="Nourdin-Galindo G."/>
            <person name="Marshall S.H."/>
            <person name="Overmann J."/>
        </authorList>
    </citation>
    <scope>NUCLEOTIDE SEQUENCE [LARGE SCALE GENOMIC DNA]</scope>
    <source>
        <strain evidence="13 14">Psal-009</strain>
    </source>
</reference>
<organism evidence="13 14">
    <name type="scientific">Piscirickettsia salmonis</name>
    <dbReference type="NCBI Taxonomy" id="1238"/>
    <lineage>
        <taxon>Bacteria</taxon>
        <taxon>Pseudomonadati</taxon>
        <taxon>Pseudomonadota</taxon>
        <taxon>Gammaproteobacteria</taxon>
        <taxon>Thiotrichales</taxon>
        <taxon>Piscirickettsiaceae</taxon>
        <taxon>Piscirickettsia</taxon>
    </lineage>
</organism>
<dbReference type="Pfam" id="PF17243">
    <property type="entry name" value="POTRA_TamA_1"/>
    <property type="match status" value="1"/>
</dbReference>
<dbReference type="InterPro" id="IPR039910">
    <property type="entry name" value="D15-like"/>
</dbReference>
<keyword evidence="14" id="KW-1185">Reference proteome</keyword>
<name>A0A9Q5VFB8_PISSA</name>
<dbReference type="Pfam" id="PF01103">
    <property type="entry name" value="Omp85"/>
    <property type="match status" value="1"/>
</dbReference>
<comment type="subunit">
    <text evidence="10">Interacts with TamB to form the translocation and assembly module (TAM).</text>
</comment>
<gene>
    <name evidence="13" type="primary">tamA</name>
    <name evidence="13" type="ORF">Psal009_01611</name>
</gene>
<dbReference type="GeneID" id="66740799"/>
<dbReference type="GO" id="GO:0097347">
    <property type="term" value="C:TAM protein secretion complex"/>
    <property type="evidence" value="ECO:0007669"/>
    <property type="project" value="TreeGrafter"/>
</dbReference>
<evidence type="ECO:0000256" key="5">
    <source>
        <dbReference type="ARBA" id="ARBA00022692"/>
    </source>
</evidence>
<dbReference type="GO" id="GO:0009306">
    <property type="term" value="P:protein secretion"/>
    <property type="evidence" value="ECO:0007669"/>
    <property type="project" value="TreeGrafter"/>
</dbReference>
<evidence type="ECO:0000259" key="12">
    <source>
        <dbReference type="Pfam" id="PF17243"/>
    </source>
</evidence>
<evidence type="ECO:0000256" key="10">
    <source>
        <dbReference type="ARBA" id="ARBA00093548"/>
    </source>
</evidence>
<evidence type="ECO:0000313" key="13">
    <source>
        <dbReference type="EMBL" id="QGO05716.1"/>
    </source>
</evidence>
<dbReference type="EMBL" id="CP038908">
    <property type="protein sequence ID" value="QGO05716.1"/>
    <property type="molecule type" value="Genomic_DNA"/>
</dbReference>
<dbReference type="RefSeq" id="WP_016209627.1">
    <property type="nucleotide sequence ID" value="NZ_CP012413.1"/>
</dbReference>
<dbReference type="Proteomes" id="UP000422232">
    <property type="component" value="Chromosome"/>
</dbReference>
<evidence type="ECO:0000313" key="14">
    <source>
        <dbReference type="Proteomes" id="UP000422232"/>
    </source>
</evidence>
<keyword evidence="8" id="KW-0998">Cell outer membrane</keyword>
<comment type="similarity">
    <text evidence="2">Belongs to the TamA family.</text>
</comment>
<dbReference type="GO" id="GO:0009279">
    <property type="term" value="C:cell outer membrane"/>
    <property type="evidence" value="ECO:0007669"/>
    <property type="project" value="UniProtKB-SubCell"/>
</dbReference>
<evidence type="ECO:0000256" key="6">
    <source>
        <dbReference type="ARBA" id="ARBA00022729"/>
    </source>
</evidence>
<evidence type="ECO:0000256" key="2">
    <source>
        <dbReference type="ARBA" id="ARBA00010248"/>
    </source>
</evidence>
<feature type="domain" description="TamA POTRA" evidence="12">
    <location>
        <begin position="47"/>
        <end position="125"/>
    </location>
</feature>
<dbReference type="InterPro" id="IPR035243">
    <property type="entry name" value="TamA_POTRA_Dom_1"/>
</dbReference>
<evidence type="ECO:0000259" key="11">
    <source>
        <dbReference type="Pfam" id="PF01103"/>
    </source>
</evidence>
<evidence type="ECO:0000256" key="1">
    <source>
        <dbReference type="ARBA" id="ARBA00004442"/>
    </source>
</evidence>
<keyword evidence="7" id="KW-0472">Membrane</keyword>
<sequence length="607" mass="67681">MYQRPCFAHLCLLIHNARLLLLFLCLICINNSFANPATTSMSSNYLVKISGITGAPLKNIQHALSVFRYKAYISKQTKLRLPLYFQQGKKEIIASLQPYGYFNSQVTAAIHWNIKPILITYMINPGPQTTVSKIILNISGEGKNLHQFKHWQKRFPLQVGRPMISIDYENAKARLLAWANELGFFNALLTSHQVTINSKTHQATITLAMDTGSRAYFSSVNFNQSKQNNSAPYANSYLKRFIPFKANTPYQESTLVQLQSNLIASNLFDEVIVSREKTQTSTPPKVPLTVTLIPKKAKHYKLGLGYGTDTGIRGTLGFDWRRVTASGQNLSSQIQLSQIATHYNLAYIIPGQNPLTDATTLSAADYYDHPDSYTSTTQQIGLGYTSTYGTWTYQANLKHQWVQYNINNGLNQNTNLTIPELSLSQIVPTQQGFWHNGYQITSNLQAGIPALSPINFTRLTLNARLAHKLTRKTRMLLGGAFGLIETNNFGELPPNLRFFAGGSNSIRGYGYKSLSTASPDGQQIGGRYLFTGTLAYEIQLPHQFGLSAFYDLGNAFYNKPKSLELMQGAGLQLAWYSPIGPVKLAVAKALSLSGTPWHIHFSIGFFI</sequence>
<evidence type="ECO:0000256" key="8">
    <source>
        <dbReference type="ARBA" id="ARBA00023237"/>
    </source>
</evidence>
<dbReference type="AlphaFoldDB" id="A0A9Q5VFB8"/>
<accession>A0A9Q5VFB8</accession>
<protein>
    <recommendedName>
        <fullName evidence="3">Translocation and assembly module subunit TamA</fullName>
    </recommendedName>
    <alternativeName>
        <fullName evidence="9">Autotransporter assembly factor TamA</fullName>
    </alternativeName>
</protein>
<keyword evidence="4" id="KW-1134">Transmembrane beta strand</keyword>
<evidence type="ECO:0000256" key="7">
    <source>
        <dbReference type="ARBA" id="ARBA00023136"/>
    </source>
</evidence>